<dbReference type="SUPFAM" id="SSF53335">
    <property type="entry name" value="S-adenosyl-L-methionine-dependent methyltransferases"/>
    <property type="match status" value="1"/>
</dbReference>
<reference evidence="2 3" key="1">
    <citation type="journal article" date="2013" name="Genome Announc.">
        <title>Draft Genome of Pseudomonas stutzeri Strain NF13, a Nitrogen Fixer Isolated from the Galapagos Rift Hydrothermal Vent.</title>
        <authorList>
            <person name="Pena A."/>
            <person name="Busquets A."/>
            <person name="Gomila M."/>
            <person name="Mayol J."/>
            <person name="Bosch R."/>
            <person name="Nogales B."/>
            <person name="Garcia-Valdes E."/>
            <person name="Bennasar A."/>
            <person name="Lalucat J."/>
        </authorList>
    </citation>
    <scope>NUCLEOTIDE SEQUENCE [LARGE SCALE GENOMIC DNA]</scope>
    <source>
        <strain evidence="2 3">NF13</strain>
    </source>
</reference>
<protein>
    <recommendedName>
        <fullName evidence="1">Methyltransferase domain-containing protein</fullName>
    </recommendedName>
</protein>
<gene>
    <name evidence="2" type="ORF">B381_10983</name>
</gene>
<dbReference type="AlphaFoldDB" id="M2VJE9"/>
<dbReference type="Pfam" id="PF13649">
    <property type="entry name" value="Methyltransf_25"/>
    <property type="match status" value="1"/>
</dbReference>
<dbReference type="InterPro" id="IPR041698">
    <property type="entry name" value="Methyltransf_25"/>
</dbReference>
<dbReference type="Gene3D" id="3.40.50.150">
    <property type="entry name" value="Vaccinia Virus protein VP39"/>
    <property type="match status" value="1"/>
</dbReference>
<dbReference type="PATRIC" id="fig|1212548.4.peg.2145"/>
<evidence type="ECO:0000313" key="3">
    <source>
        <dbReference type="Proteomes" id="UP000011700"/>
    </source>
</evidence>
<sequence>MTMSLDDIDFAERYRQHLRRSERPPKPASDWDKRAAAISHSALGGAYAEAFVHRMNLDGARSLLDVGCGPGTICLPLAPRLERVYGLDYSPAMLACLRDNAHRLGLDNVQPIQRAWEDDWSDVPVCDILVASRSGIVADLDAALEKINHHARLRAYLTQLVGGRFVDGEIATLLGRERPALPDYIYTLNLLHRRGIHPRLDYIETPSRLAGCSRFEDFADKVAWSFGELAGEERAALRDWFEADPEHARRGGAPMRWAFLAWEIPR</sequence>
<dbReference type="EMBL" id="AOBS01000050">
    <property type="protein sequence ID" value="EME00108.1"/>
    <property type="molecule type" value="Genomic_DNA"/>
</dbReference>
<feature type="domain" description="Methyltransferase" evidence="1">
    <location>
        <begin position="64"/>
        <end position="149"/>
    </location>
</feature>
<dbReference type="eggNOG" id="COG0500">
    <property type="taxonomic scope" value="Bacteria"/>
</dbReference>
<accession>M2VJE9</accession>
<dbReference type="InterPro" id="IPR029063">
    <property type="entry name" value="SAM-dependent_MTases_sf"/>
</dbReference>
<organism evidence="2 3">
    <name type="scientific">Stutzerimonas stutzeri NF13</name>
    <dbReference type="NCBI Taxonomy" id="1212548"/>
    <lineage>
        <taxon>Bacteria</taxon>
        <taxon>Pseudomonadati</taxon>
        <taxon>Pseudomonadota</taxon>
        <taxon>Gammaproteobacteria</taxon>
        <taxon>Pseudomonadales</taxon>
        <taxon>Pseudomonadaceae</taxon>
        <taxon>Stutzerimonas</taxon>
    </lineage>
</organism>
<dbReference type="CDD" id="cd02440">
    <property type="entry name" value="AdoMet_MTases"/>
    <property type="match status" value="1"/>
</dbReference>
<comment type="caution">
    <text evidence="2">The sequence shown here is derived from an EMBL/GenBank/DDBJ whole genome shotgun (WGS) entry which is preliminary data.</text>
</comment>
<dbReference type="Proteomes" id="UP000011700">
    <property type="component" value="Unassembled WGS sequence"/>
</dbReference>
<evidence type="ECO:0000313" key="2">
    <source>
        <dbReference type="EMBL" id="EME00108.1"/>
    </source>
</evidence>
<name>M2VJE9_STUST</name>
<evidence type="ECO:0000259" key="1">
    <source>
        <dbReference type="Pfam" id="PF13649"/>
    </source>
</evidence>
<proteinExistence type="predicted"/>